<name>A0A2W5SAW1_CERSP</name>
<dbReference type="AlphaFoldDB" id="A0A2W5SAW1"/>
<proteinExistence type="predicted"/>
<dbReference type="Proteomes" id="UP000248975">
    <property type="component" value="Unassembled WGS sequence"/>
</dbReference>
<dbReference type="CDD" id="cd07178">
    <property type="entry name" value="terB_like_YebE"/>
    <property type="match status" value="1"/>
</dbReference>
<accession>A0A2W5SAW1</accession>
<protein>
    <submittedName>
        <fullName evidence="2">DUF533 domain-containing protein</fullName>
    </submittedName>
</protein>
<dbReference type="Pfam" id="PF04391">
    <property type="entry name" value="DUF533"/>
    <property type="match status" value="1"/>
</dbReference>
<evidence type="ECO:0000256" key="1">
    <source>
        <dbReference type="SAM" id="MobiDB-lite"/>
    </source>
</evidence>
<dbReference type="SUPFAM" id="SSF158682">
    <property type="entry name" value="TerB-like"/>
    <property type="match status" value="1"/>
</dbReference>
<dbReference type="Gene3D" id="1.10.3680.10">
    <property type="entry name" value="TerB-like"/>
    <property type="match status" value="1"/>
</dbReference>
<organism evidence="2 3">
    <name type="scientific">Cereibacter sphaeroides</name>
    <name type="common">Rhodobacter sphaeroides</name>
    <dbReference type="NCBI Taxonomy" id="1063"/>
    <lineage>
        <taxon>Bacteria</taxon>
        <taxon>Pseudomonadati</taxon>
        <taxon>Pseudomonadota</taxon>
        <taxon>Alphaproteobacteria</taxon>
        <taxon>Rhodobacterales</taxon>
        <taxon>Paracoccaceae</taxon>
        <taxon>Cereibacter</taxon>
    </lineage>
</organism>
<sequence length="324" mass="31960">MSFMKTLAKVAIGVAIAKGVGGMIQQSRQGGKTSAGGGGLFGGANSPGAQGGGAAPGGLQDMMRDVLGGTPSAGRARQANPGQTSAPSQRGGIPDDAGMGGLGGLLEQLTRASTGGATRAGTGGGGGLDDILGQLTKGGGKGGGLGDILGGLAGAIGGAAAGTAMAGGTQTQAPPKPGAQKADAGFGDLLNQSLQNYGEPDTAPAPQQEAAAALMLRAMIQAAKADGKVDDEERAKLLNNLQDATQQELDFVKAELAAPVDIEGLARQVPKGLEGQIYTMSVMAISLDNKVEAQYLHELAQALGIDPQQVNSMHAQLGVPALYA</sequence>
<evidence type="ECO:0000313" key="2">
    <source>
        <dbReference type="EMBL" id="PZQ98042.1"/>
    </source>
</evidence>
<feature type="compositionally biased region" description="Gly residues" evidence="1">
    <location>
        <begin position="33"/>
        <end position="42"/>
    </location>
</feature>
<evidence type="ECO:0000313" key="3">
    <source>
        <dbReference type="Proteomes" id="UP000248975"/>
    </source>
</evidence>
<dbReference type="InterPro" id="IPR007486">
    <property type="entry name" value="YebE"/>
</dbReference>
<dbReference type="EMBL" id="QFQS01000002">
    <property type="protein sequence ID" value="PZQ98042.1"/>
    <property type="molecule type" value="Genomic_DNA"/>
</dbReference>
<reference evidence="2 3" key="1">
    <citation type="submission" date="2017-08" db="EMBL/GenBank/DDBJ databases">
        <title>Infants hospitalized years apart are colonized by the same room-sourced microbial strains.</title>
        <authorList>
            <person name="Brooks B."/>
            <person name="Olm M.R."/>
            <person name="Firek B.A."/>
            <person name="Baker R."/>
            <person name="Thomas B.C."/>
            <person name="Morowitz M.J."/>
            <person name="Banfield J.F."/>
        </authorList>
    </citation>
    <scope>NUCLEOTIDE SEQUENCE [LARGE SCALE GENOMIC DNA]</scope>
    <source>
        <strain evidence="2">S2_003_000_R2_11</strain>
    </source>
</reference>
<dbReference type="InterPro" id="IPR029024">
    <property type="entry name" value="TerB-like"/>
</dbReference>
<feature type="region of interest" description="Disordered" evidence="1">
    <location>
        <begin position="26"/>
        <end position="103"/>
    </location>
</feature>
<feature type="region of interest" description="Disordered" evidence="1">
    <location>
        <begin position="165"/>
        <end position="184"/>
    </location>
</feature>
<gene>
    <name evidence="2" type="ORF">DI533_13050</name>
</gene>
<comment type="caution">
    <text evidence="2">The sequence shown here is derived from an EMBL/GenBank/DDBJ whole genome shotgun (WGS) entry which is preliminary data.</text>
</comment>